<dbReference type="AlphaFoldDB" id="G7H0T2"/>
<reference evidence="3 4" key="1">
    <citation type="submission" date="2011-11" db="EMBL/GenBank/DDBJ databases">
        <title>Whole genome shotgun sequence of Gordonia araii NBRC 100433.</title>
        <authorList>
            <person name="Yoshida Y."/>
            <person name="Hosoyama A."/>
            <person name="Tsuchikane K."/>
            <person name="Katsumata H."/>
            <person name="Yamazaki S."/>
            <person name="Fujita N."/>
        </authorList>
    </citation>
    <scope>NUCLEOTIDE SEQUENCE [LARGE SCALE GENOMIC DNA]</scope>
    <source>
        <strain evidence="3 4">NBRC 100433</strain>
    </source>
</reference>
<dbReference type="STRING" id="1073574.GOARA_038_00040"/>
<sequence length="297" mass="33158">MATWESEDLDLDGLLTHIGYRGDLSPTPETLAALHRAYTTSIPFENLEIMLDRPVLLDVKSLQDKLIRHRRGGYCFEHATLFAAMLEALGFRFSAVLGRVTMGGDAARRPATHALLVVEFDDGRRVLCDVGFGRGPLEPIPVEDGVEVVQDGWRLRLTRTSSEGPTGIHDEWTMWQQQADPDGTPAWVDRHVWTLEPVHPIDFAVGNHYVSTSSRSPFTMRPFVQRFHADRQDTLDGRTWTTVAPDGRVLAQRDVEIGEIPRLLADVFDIELGAPDTAALLESLSRLPAMRVDAVAR</sequence>
<dbReference type="Gene3D" id="2.40.128.150">
    <property type="entry name" value="Cysteine proteinases"/>
    <property type="match status" value="1"/>
</dbReference>
<proteinExistence type="inferred from homology"/>
<dbReference type="RefSeq" id="WP_007321533.1">
    <property type="nucleotide sequence ID" value="NZ_BAEE01000038.1"/>
</dbReference>
<evidence type="ECO:0000313" key="3">
    <source>
        <dbReference type="EMBL" id="GAB09457.1"/>
    </source>
</evidence>
<dbReference type="SUPFAM" id="SSF54001">
    <property type="entry name" value="Cysteine proteinases"/>
    <property type="match status" value="1"/>
</dbReference>
<organism evidence="3 4">
    <name type="scientific">Gordonia araii NBRC 100433</name>
    <dbReference type="NCBI Taxonomy" id="1073574"/>
    <lineage>
        <taxon>Bacteria</taxon>
        <taxon>Bacillati</taxon>
        <taxon>Actinomycetota</taxon>
        <taxon>Actinomycetes</taxon>
        <taxon>Mycobacteriales</taxon>
        <taxon>Gordoniaceae</taxon>
        <taxon>Gordonia</taxon>
    </lineage>
</organism>
<accession>G7H0T2</accession>
<keyword evidence="3" id="KW-0808">Transferase</keyword>
<comment type="similarity">
    <text evidence="1 2">Belongs to the arylamine N-acetyltransferase family.</text>
</comment>
<gene>
    <name evidence="3" type="primary">nat</name>
    <name evidence="3" type="ORF">GOARA_038_00040</name>
</gene>
<comment type="caution">
    <text evidence="3">The sequence shown here is derived from an EMBL/GenBank/DDBJ whole genome shotgun (WGS) entry which is preliminary data.</text>
</comment>
<name>G7H0T2_9ACTN</name>
<dbReference type="PANTHER" id="PTHR11786:SF0">
    <property type="entry name" value="ARYLAMINE N-ACETYLTRANSFERASE 4-RELATED"/>
    <property type="match status" value="1"/>
</dbReference>
<evidence type="ECO:0000313" key="4">
    <source>
        <dbReference type="Proteomes" id="UP000035088"/>
    </source>
</evidence>
<dbReference type="PANTHER" id="PTHR11786">
    <property type="entry name" value="N-HYDROXYARYLAMINE O-ACETYLTRANSFERASE"/>
    <property type="match status" value="1"/>
</dbReference>
<evidence type="ECO:0000256" key="2">
    <source>
        <dbReference type="RuleBase" id="RU003452"/>
    </source>
</evidence>
<dbReference type="Pfam" id="PF00797">
    <property type="entry name" value="Acetyltransf_2"/>
    <property type="match status" value="1"/>
</dbReference>
<dbReference type="Gene3D" id="3.30.2140.10">
    <property type="entry name" value="Arylamine N-acetyltransferase"/>
    <property type="match status" value="1"/>
</dbReference>
<protein>
    <submittedName>
        <fullName evidence="3">Arylamine N-acetyltransferase</fullName>
    </submittedName>
</protein>
<dbReference type="Proteomes" id="UP000035088">
    <property type="component" value="Unassembled WGS sequence"/>
</dbReference>
<dbReference type="EMBL" id="BAEE01000038">
    <property type="protein sequence ID" value="GAB09457.1"/>
    <property type="molecule type" value="Genomic_DNA"/>
</dbReference>
<dbReference type="InterPro" id="IPR001447">
    <property type="entry name" value="Arylamine_N-AcTrfase"/>
</dbReference>
<keyword evidence="4" id="KW-1185">Reference proteome</keyword>
<dbReference type="OrthoDB" id="7181050at2"/>
<dbReference type="GO" id="GO:0016407">
    <property type="term" value="F:acetyltransferase activity"/>
    <property type="evidence" value="ECO:0007669"/>
    <property type="project" value="InterPro"/>
</dbReference>
<dbReference type="InterPro" id="IPR038765">
    <property type="entry name" value="Papain-like_cys_pep_sf"/>
</dbReference>
<evidence type="ECO:0000256" key="1">
    <source>
        <dbReference type="ARBA" id="ARBA00006547"/>
    </source>
</evidence>
<dbReference type="PRINTS" id="PR01543">
    <property type="entry name" value="ANATRNSFRASE"/>
</dbReference>